<keyword evidence="4" id="KW-0645">Protease</keyword>
<dbReference type="GO" id="GO:0008270">
    <property type="term" value="F:zinc ion binding"/>
    <property type="evidence" value="ECO:0007669"/>
    <property type="project" value="InterPro"/>
</dbReference>
<evidence type="ECO:0000256" key="3">
    <source>
        <dbReference type="ARBA" id="ARBA00010136"/>
    </source>
</evidence>
<dbReference type="PANTHER" id="PTHR11533">
    <property type="entry name" value="PROTEASE M1 ZINC METALLOPROTEASE"/>
    <property type="match status" value="1"/>
</dbReference>
<keyword evidence="7" id="KW-0862">Zinc</keyword>
<sequence>MAAVPDFSAGAMENWGLIIYRESSFLYDPKVAKAEDRMRAASTIAHELAHQWFGDLVTPAWWNDLWLNEGFATYMEYLSLNHTEPSLKPLDVFGVNELQEAFSLDCLESSHPISVEVGNPDEINSIFDSISYSKGHLYSE</sequence>
<proteinExistence type="inferred from homology"/>
<dbReference type="InterPro" id="IPR014782">
    <property type="entry name" value="Peptidase_M1_dom"/>
</dbReference>
<dbReference type="GO" id="GO:0006508">
    <property type="term" value="P:proteolysis"/>
    <property type="evidence" value="ECO:0007669"/>
    <property type="project" value="UniProtKB-KW"/>
</dbReference>
<comment type="cofactor">
    <cofactor evidence="1">
        <name>Zn(2+)</name>
        <dbReference type="ChEBI" id="CHEBI:29105"/>
    </cofactor>
</comment>
<keyword evidence="5" id="KW-0479">Metal-binding</keyword>
<dbReference type="PANTHER" id="PTHR11533:SF294">
    <property type="entry name" value="THYROTROPIN-RELEASING HORMONE-DEGRADING ECTOENZYME"/>
    <property type="match status" value="1"/>
</dbReference>
<evidence type="ECO:0000256" key="7">
    <source>
        <dbReference type="ARBA" id="ARBA00022833"/>
    </source>
</evidence>
<dbReference type="Pfam" id="PF01433">
    <property type="entry name" value="Peptidase_M1"/>
    <property type="match status" value="1"/>
</dbReference>
<dbReference type="EMBL" id="SEYY01020225">
    <property type="protein sequence ID" value="KAB7497479.1"/>
    <property type="molecule type" value="Genomic_DNA"/>
</dbReference>
<dbReference type="GO" id="GO:0042277">
    <property type="term" value="F:peptide binding"/>
    <property type="evidence" value="ECO:0007669"/>
    <property type="project" value="TreeGrafter"/>
</dbReference>
<dbReference type="GO" id="GO:0043171">
    <property type="term" value="P:peptide catabolic process"/>
    <property type="evidence" value="ECO:0007669"/>
    <property type="project" value="TreeGrafter"/>
</dbReference>
<dbReference type="PRINTS" id="PR00756">
    <property type="entry name" value="ALADIPTASE"/>
</dbReference>
<dbReference type="Proteomes" id="UP000326759">
    <property type="component" value="Unassembled WGS sequence"/>
</dbReference>
<evidence type="ECO:0000256" key="1">
    <source>
        <dbReference type="ARBA" id="ARBA00001947"/>
    </source>
</evidence>
<reference evidence="10 11" key="1">
    <citation type="journal article" date="2019" name="PLoS Biol.">
        <title>Sex chromosomes control vertical transmission of feminizing Wolbachia symbionts in an isopod.</title>
        <authorList>
            <person name="Becking T."/>
            <person name="Chebbi M.A."/>
            <person name="Giraud I."/>
            <person name="Moumen B."/>
            <person name="Laverre T."/>
            <person name="Caubet Y."/>
            <person name="Peccoud J."/>
            <person name="Gilbert C."/>
            <person name="Cordaux R."/>
        </authorList>
    </citation>
    <scope>NUCLEOTIDE SEQUENCE [LARGE SCALE GENOMIC DNA]</scope>
    <source>
        <strain evidence="10">ANa2</strain>
        <tissue evidence="10">Whole body excluding digestive tract and cuticle</tissue>
    </source>
</reference>
<evidence type="ECO:0000256" key="5">
    <source>
        <dbReference type="ARBA" id="ARBA00022723"/>
    </source>
</evidence>
<dbReference type="Gene3D" id="1.10.390.10">
    <property type="entry name" value="Neutral Protease Domain 2"/>
    <property type="match status" value="1"/>
</dbReference>
<dbReference type="InterPro" id="IPR050344">
    <property type="entry name" value="Peptidase_M1_aminopeptidases"/>
</dbReference>
<feature type="domain" description="Peptidase M1 membrane alanine aminopeptidase" evidence="9">
    <location>
        <begin position="2"/>
        <end position="136"/>
    </location>
</feature>
<dbReference type="GO" id="GO:0005737">
    <property type="term" value="C:cytoplasm"/>
    <property type="evidence" value="ECO:0007669"/>
    <property type="project" value="TreeGrafter"/>
</dbReference>
<comment type="similarity">
    <text evidence="3">Belongs to the peptidase M1 family.</text>
</comment>
<keyword evidence="11" id="KW-1185">Reference proteome</keyword>
<evidence type="ECO:0000259" key="9">
    <source>
        <dbReference type="Pfam" id="PF01433"/>
    </source>
</evidence>
<keyword evidence="10" id="KW-0031">Aminopeptidase</keyword>
<dbReference type="SUPFAM" id="SSF55486">
    <property type="entry name" value="Metalloproteases ('zincins'), catalytic domain"/>
    <property type="match status" value="1"/>
</dbReference>
<dbReference type="InterPro" id="IPR027268">
    <property type="entry name" value="Peptidase_M4/M1_CTD_sf"/>
</dbReference>
<dbReference type="GO" id="GO:0005615">
    <property type="term" value="C:extracellular space"/>
    <property type="evidence" value="ECO:0007669"/>
    <property type="project" value="TreeGrafter"/>
</dbReference>
<protein>
    <submittedName>
        <fullName evidence="10">Aminopeptidase N</fullName>
    </submittedName>
</protein>
<organism evidence="10 11">
    <name type="scientific">Armadillidium nasatum</name>
    <dbReference type="NCBI Taxonomy" id="96803"/>
    <lineage>
        <taxon>Eukaryota</taxon>
        <taxon>Metazoa</taxon>
        <taxon>Ecdysozoa</taxon>
        <taxon>Arthropoda</taxon>
        <taxon>Crustacea</taxon>
        <taxon>Multicrustacea</taxon>
        <taxon>Malacostraca</taxon>
        <taxon>Eumalacostraca</taxon>
        <taxon>Peracarida</taxon>
        <taxon>Isopoda</taxon>
        <taxon>Oniscidea</taxon>
        <taxon>Crinocheta</taxon>
        <taxon>Armadillidiidae</taxon>
        <taxon>Armadillidium</taxon>
    </lineage>
</organism>
<evidence type="ECO:0000256" key="4">
    <source>
        <dbReference type="ARBA" id="ARBA00022670"/>
    </source>
</evidence>
<dbReference type="OrthoDB" id="10031169at2759"/>
<dbReference type="GO" id="GO:0070006">
    <property type="term" value="F:metalloaminopeptidase activity"/>
    <property type="evidence" value="ECO:0007669"/>
    <property type="project" value="TreeGrafter"/>
</dbReference>
<dbReference type="InterPro" id="IPR001930">
    <property type="entry name" value="Peptidase_M1"/>
</dbReference>
<dbReference type="GO" id="GO:0005886">
    <property type="term" value="C:plasma membrane"/>
    <property type="evidence" value="ECO:0007669"/>
    <property type="project" value="UniProtKB-SubCell"/>
</dbReference>
<keyword evidence="6" id="KW-0378">Hydrolase</keyword>
<comment type="subcellular location">
    <subcellularLocation>
        <location evidence="2">Cell membrane</location>
        <topology evidence="2">Lipid-anchor</topology>
        <topology evidence="2">GPI-anchor</topology>
    </subcellularLocation>
</comment>
<evidence type="ECO:0000313" key="10">
    <source>
        <dbReference type="EMBL" id="KAB7497479.1"/>
    </source>
</evidence>
<accession>A0A5N5SUZ5</accession>
<gene>
    <name evidence="10" type="primary">ANPEP_2</name>
    <name evidence="10" type="ORF">Anas_10442</name>
</gene>
<keyword evidence="8" id="KW-0482">Metalloprotease</keyword>
<name>A0A5N5SUZ5_9CRUS</name>
<evidence type="ECO:0000313" key="11">
    <source>
        <dbReference type="Proteomes" id="UP000326759"/>
    </source>
</evidence>
<evidence type="ECO:0000256" key="2">
    <source>
        <dbReference type="ARBA" id="ARBA00004609"/>
    </source>
</evidence>
<comment type="caution">
    <text evidence="10">The sequence shown here is derived from an EMBL/GenBank/DDBJ whole genome shotgun (WGS) entry which is preliminary data.</text>
</comment>
<dbReference type="AlphaFoldDB" id="A0A5N5SUZ5"/>
<evidence type="ECO:0000256" key="8">
    <source>
        <dbReference type="ARBA" id="ARBA00023049"/>
    </source>
</evidence>
<evidence type="ECO:0000256" key="6">
    <source>
        <dbReference type="ARBA" id="ARBA00022801"/>
    </source>
</evidence>